<evidence type="ECO:0000313" key="2">
    <source>
        <dbReference type="Proteomes" id="UP000017396"/>
    </source>
</evidence>
<accession>U5QJP8</accession>
<dbReference type="Proteomes" id="UP000017396">
    <property type="component" value="Chromosome"/>
</dbReference>
<proteinExistence type="predicted"/>
<gene>
    <name evidence="1" type="ORF">GKIL_1629</name>
</gene>
<dbReference type="KEGG" id="glj:GKIL_1629"/>
<protein>
    <submittedName>
        <fullName evidence="1">Uncharacterized protein</fullName>
    </submittedName>
</protein>
<reference evidence="1 2" key="1">
    <citation type="journal article" date="2013" name="PLoS ONE">
        <title>Cultivation and Complete Genome Sequencing of Gloeobacter kilaueensis sp. nov., from a Lava Cave in Kilauea Caldera, Hawai'i.</title>
        <authorList>
            <person name="Saw J.H."/>
            <person name="Schatz M."/>
            <person name="Brown M.V."/>
            <person name="Kunkel D.D."/>
            <person name="Foster J.S."/>
            <person name="Shick H."/>
            <person name="Christensen S."/>
            <person name="Hou S."/>
            <person name="Wan X."/>
            <person name="Donachie S.P."/>
        </authorList>
    </citation>
    <scope>NUCLEOTIDE SEQUENCE [LARGE SCALE GENOMIC DNA]</scope>
    <source>
        <strain evidence="2">JS</strain>
    </source>
</reference>
<evidence type="ECO:0000313" key="1">
    <source>
        <dbReference type="EMBL" id="AGY57875.1"/>
    </source>
</evidence>
<dbReference type="STRING" id="1183438.GKIL_1629"/>
<sequence>MKPMPPTPLKLPEVDGLLQLATGSLALWLEVGLRLAAGAEQQLLAFSDESKKYLSSRLLPELEE</sequence>
<dbReference type="AlphaFoldDB" id="U5QJP8"/>
<dbReference type="HOGENOM" id="CLU_195202_0_0_3"/>
<organism evidence="1 2">
    <name type="scientific">Gloeobacter kilaueensis (strain ATCC BAA-2537 / CCAP 1431/1 / ULC 316 / JS1)</name>
    <dbReference type="NCBI Taxonomy" id="1183438"/>
    <lineage>
        <taxon>Bacteria</taxon>
        <taxon>Bacillati</taxon>
        <taxon>Cyanobacteriota</taxon>
        <taxon>Cyanophyceae</taxon>
        <taxon>Gloeobacterales</taxon>
        <taxon>Gloeobacteraceae</taxon>
        <taxon>Gloeobacter</taxon>
    </lineage>
</organism>
<dbReference type="EMBL" id="CP003587">
    <property type="protein sequence ID" value="AGY57875.1"/>
    <property type="molecule type" value="Genomic_DNA"/>
</dbReference>
<name>U5QJP8_GLOK1</name>
<keyword evidence="2" id="KW-1185">Reference proteome</keyword>